<organism evidence="2 3">
    <name type="scientific">Toxocara canis</name>
    <name type="common">Canine roundworm</name>
    <dbReference type="NCBI Taxonomy" id="6265"/>
    <lineage>
        <taxon>Eukaryota</taxon>
        <taxon>Metazoa</taxon>
        <taxon>Ecdysozoa</taxon>
        <taxon>Nematoda</taxon>
        <taxon>Chromadorea</taxon>
        <taxon>Rhabditida</taxon>
        <taxon>Spirurina</taxon>
        <taxon>Ascaridomorpha</taxon>
        <taxon>Ascaridoidea</taxon>
        <taxon>Toxocaridae</taxon>
        <taxon>Toxocara</taxon>
    </lineage>
</organism>
<evidence type="ECO:0000313" key="3">
    <source>
        <dbReference type="WBParaSite" id="TCNE_0000362601-mRNA-1"/>
    </source>
</evidence>
<proteinExistence type="predicted"/>
<dbReference type="EMBL" id="UYWY01004851">
    <property type="protein sequence ID" value="VDM29343.1"/>
    <property type="molecule type" value="Genomic_DNA"/>
</dbReference>
<gene>
    <name evidence="1" type="ORF">TCNE_LOCUS3626</name>
</gene>
<sequence>MKCGRCCGALRYAIMGSSLSCDRRPSEVYENGALARAVDRSLEIKCMRMRAFINKHRDSLHLHIAQLRQFASSPG</sequence>
<dbReference type="Proteomes" id="UP000050794">
    <property type="component" value="Unassembled WGS sequence"/>
</dbReference>
<keyword evidence="2" id="KW-1185">Reference proteome</keyword>
<reference evidence="1 2" key="2">
    <citation type="submission" date="2018-11" db="EMBL/GenBank/DDBJ databases">
        <authorList>
            <consortium name="Pathogen Informatics"/>
        </authorList>
    </citation>
    <scope>NUCLEOTIDE SEQUENCE [LARGE SCALE GENOMIC DNA]</scope>
</reference>
<evidence type="ECO:0000313" key="1">
    <source>
        <dbReference type="EMBL" id="VDM29343.1"/>
    </source>
</evidence>
<evidence type="ECO:0000313" key="2">
    <source>
        <dbReference type="Proteomes" id="UP000050794"/>
    </source>
</evidence>
<accession>A0A183U556</accession>
<dbReference type="WBParaSite" id="TCNE_0000362601-mRNA-1">
    <property type="protein sequence ID" value="TCNE_0000362601-mRNA-1"/>
    <property type="gene ID" value="TCNE_0000362601"/>
</dbReference>
<protein>
    <submittedName>
        <fullName evidence="3">LOB domain-containing protein</fullName>
    </submittedName>
</protein>
<dbReference type="AlphaFoldDB" id="A0A183U556"/>
<name>A0A183U556_TOXCA</name>
<reference evidence="3" key="1">
    <citation type="submission" date="2016-06" db="UniProtKB">
        <authorList>
            <consortium name="WormBaseParasite"/>
        </authorList>
    </citation>
    <scope>IDENTIFICATION</scope>
</reference>